<keyword evidence="2" id="KW-1185">Reference proteome</keyword>
<comment type="caution">
    <text evidence="1">The sequence shown here is derived from an EMBL/GenBank/DDBJ whole genome shotgun (WGS) entry which is preliminary data.</text>
</comment>
<dbReference type="Proteomes" id="UP001057402">
    <property type="component" value="Chromosome 4"/>
</dbReference>
<protein>
    <submittedName>
        <fullName evidence="1">Uncharacterized protein</fullName>
    </submittedName>
</protein>
<gene>
    <name evidence="1" type="ORF">MLD38_013368</name>
</gene>
<name>A0ACB9R9B2_9MYRT</name>
<dbReference type="EMBL" id="CM042883">
    <property type="protein sequence ID" value="KAI4375508.1"/>
    <property type="molecule type" value="Genomic_DNA"/>
</dbReference>
<accession>A0ACB9R9B2</accession>
<proteinExistence type="predicted"/>
<organism evidence="1 2">
    <name type="scientific">Melastoma candidum</name>
    <dbReference type="NCBI Taxonomy" id="119954"/>
    <lineage>
        <taxon>Eukaryota</taxon>
        <taxon>Viridiplantae</taxon>
        <taxon>Streptophyta</taxon>
        <taxon>Embryophyta</taxon>
        <taxon>Tracheophyta</taxon>
        <taxon>Spermatophyta</taxon>
        <taxon>Magnoliopsida</taxon>
        <taxon>eudicotyledons</taxon>
        <taxon>Gunneridae</taxon>
        <taxon>Pentapetalae</taxon>
        <taxon>rosids</taxon>
        <taxon>malvids</taxon>
        <taxon>Myrtales</taxon>
        <taxon>Melastomataceae</taxon>
        <taxon>Melastomatoideae</taxon>
        <taxon>Melastomateae</taxon>
        <taxon>Melastoma</taxon>
    </lineage>
</organism>
<sequence>MSRGPPSVPYKKPPVRYRECLKNHAASMGGNATDGCGEFMPIGEEGTIEALPALPAAATGTSTGRSWKGSLQWTP</sequence>
<evidence type="ECO:0000313" key="1">
    <source>
        <dbReference type="EMBL" id="KAI4375508.1"/>
    </source>
</evidence>
<evidence type="ECO:0000313" key="2">
    <source>
        <dbReference type="Proteomes" id="UP001057402"/>
    </source>
</evidence>
<reference evidence="2" key="1">
    <citation type="journal article" date="2023" name="Front. Plant Sci.">
        <title>Chromosomal-level genome assembly of Melastoma candidum provides insights into trichome evolution.</title>
        <authorList>
            <person name="Zhong Y."/>
            <person name="Wu W."/>
            <person name="Sun C."/>
            <person name="Zou P."/>
            <person name="Liu Y."/>
            <person name="Dai S."/>
            <person name="Zhou R."/>
        </authorList>
    </citation>
    <scope>NUCLEOTIDE SEQUENCE [LARGE SCALE GENOMIC DNA]</scope>
</reference>